<proteinExistence type="predicted"/>
<accession>A0AB37UGS0</accession>
<evidence type="ECO:0000313" key="9">
    <source>
        <dbReference type="Proteomes" id="UP000282574"/>
    </source>
</evidence>
<keyword evidence="2" id="KW-0813">Transport</keyword>
<dbReference type="Pfam" id="PF07690">
    <property type="entry name" value="MFS_1"/>
    <property type="match status" value="1"/>
</dbReference>
<feature type="transmembrane region" description="Helical" evidence="6">
    <location>
        <begin position="305"/>
        <end position="325"/>
    </location>
</feature>
<organism evidence="8 9">
    <name type="scientific">Chroococcidiopsis cubana SAG 39.79</name>
    <dbReference type="NCBI Taxonomy" id="388085"/>
    <lineage>
        <taxon>Bacteria</taxon>
        <taxon>Bacillati</taxon>
        <taxon>Cyanobacteriota</taxon>
        <taxon>Cyanophyceae</taxon>
        <taxon>Chroococcidiopsidales</taxon>
        <taxon>Chroococcidiopsidaceae</taxon>
        <taxon>Chroococcidiopsis</taxon>
    </lineage>
</organism>
<comment type="caution">
    <text evidence="8">The sequence shown here is derived from an EMBL/GenBank/DDBJ whole genome shotgun (WGS) entry which is preliminary data.</text>
</comment>
<evidence type="ECO:0000256" key="2">
    <source>
        <dbReference type="ARBA" id="ARBA00022448"/>
    </source>
</evidence>
<feature type="transmembrane region" description="Helical" evidence="6">
    <location>
        <begin position="175"/>
        <end position="200"/>
    </location>
</feature>
<dbReference type="SUPFAM" id="SSF103473">
    <property type="entry name" value="MFS general substrate transporter"/>
    <property type="match status" value="1"/>
</dbReference>
<comment type="subcellular location">
    <subcellularLocation>
        <location evidence="1">Cell membrane</location>
        <topology evidence="1">Multi-pass membrane protein</topology>
    </subcellularLocation>
</comment>
<evidence type="ECO:0000313" key="8">
    <source>
        <dbReference type="EMBL" id="RUT10798.1"/>
    </source>
</evidence>
<evidence type="ECO:0000256" key="1">
    <source>
        <dbReference type="ARBA" id="ARBA00004651"/>
    </source>
</evidence>
<feature type="transmembrane region" description="Helical" evidence="6">
    <location>
        <begin position="233"/>
        <end position="255"/>
    </location>
</feature>
<name>A0AB37UGS0_9CYAN</name>
<dbReference type="RefSeq" id="WP_106167225.1">
    <property type="nucleotide sequence ID" value="NZ_JAVKZF010000001.1"/>
</dbReference>
<keyword evidence="5 6" id="KW-0472">Membrane</keyword>
<feature type="transmembrane region" description="Helical" evidence="6">
    <location>
        <begin position="148"/>
        <end position="169"/>
    </location>
</feature>
<gene>
    <name evidence="8" type="ORF">DSM107010_39160</name>
</gene>
<feature type="domain" description="Major facilitator superfamily (MFS) profile" evidence="7">
    <location>
        <begin position="13"/>
        <end position="420"/>
    </location>
</feature>
<evidence type="ECO:0000256" key="3">
    <source>
        <dbReference type="ARBA" id="ARBA00022692"/>
    </source>
</evidence>
<keyword evidence="9" id="KW-1185">Reference proteome</keyword>
<feature type="transmembrane region" description="Helical" evidence="6">
    <location>
        <begin position="275"/>
        <end position="298"/>
    </location>
</feature>
<evidence type="ECO:0000256" key="6">
    <source>
        <dbReference type="SAM" id="Phobius"/>
    </source>
</evidence>
<dbReference type="PANTHER" id="PTHR12778">
    <property type="entry name" value="SOLUTE CARRIER FAMILY 33 ACETYL-COA TRANSPORTER -RELATED"/>
    <property type="match status" value="1"/>
</dbReference>
<reference evidence="8 9" key="1">
    <citation type="journal article" date="2019" name="Genome Biol. Evol.">
        <title>Day and night: Metabolic profiles and evolutionary relationships of six axenic non-marine cyanobacteria.</title>
        <authorList>
            <person name="Will S.E."/>
            <person name="Henke P."/>
            <person name="Boedeker C."/>
            <person name="Huang S."/>
            <person name="Brinkmann H."/>
            <person name="Rohde M."/>
            <person name="Jarek M."/>
            <person name="Friedl T."/>
            <person name="Seufert S."/>
            <person name="Schumacher M."/>
            <person name="Overmann J."/>
            <person name="Neumann-Schaal M."/>
            <person name="Petersen J."/>
        </authorList>
    </citation>
    <scope>NUCLEOTIDE SEQUENCE [LARGE SCALE GENOMIC DNA]</scope>
    <source>
        <strain evidence="8 9">SAG 39.79</strain>
    </source>
</reference>
<dbReference type="PROSITE" id="PS50850">
    <property type="entry name" value="MFS"/>
    <property type="match status" value="1"/>
</dbReference>
<dbReference type="PANTHER" id="PTHR12778:SF10">
    <property type="entry name" value="MAJOR FACILITATOR SUPERFAMILY DOMAIN-CONTAINING PROTEIN 3"/>
    <property type="match status" value="1"/>
</dbReference>
<dbReference type="GO" id="GO:0022857">
    <property type="term" value="F:transmembrane transporter activity"/>
    <property type="evidence" value="ECO:0007669"/>
    <property type="project" value="InterPro"/>
</dbReference>
<dbReference type="InterPro" id="IPR004752">
    <property type="entry name" value="AmpG_permease/AT-1"/>
</dbReference>
<protein>
    <submittedName>
        <fullName evidence="8">MFS transporter</fullName>
    </submittedName>
</protein>
<dbReference type="Gene3D" id="1.20.1250.20">
    <property type="entry name" value="MFS general substrate transporter like domains"/>
    <property type="match status" value="2"/>
</dbReference>
<feature type="transmembrane region" description="Helical" evidence="6">
    <location>
        <begin position="104"/>
        <end position="128"/>
    </location>
</feature>
<evidence type="ECO:0000259" key="7">
    <source>
        <dbReference type="PROSITE" id="PS50850"/>
    </source>
</evidence>
<feature type="transmembrane region" description="Helical" evidence="6">
    <location>
        <begin position="331"/>
        <end position="356"/>
    </location>
</feature>
<dbReference type="InterPro" id="IPR036259">
    <property type="entry name" value="MFS_trans_sf"/>
</dbReference>
<feature type="transmembrane region" description="Helical" evidence="6">
    <location>
        <begin position="368"/>
        <end position="389"/>
    </location>
</feature>
<evidence type="ECO:0000256" key="5">
    <source>
        <dbReference type="ARBA" id="ARBA00023136"/>
    </source>
</evidence>
<evidence type="ECO:0000256" key="4">
    <source>
        <dbReference type="ARBA" id="ARBA00022989"/>
    </source>
</evidence>
<keyword evidence="3 6" id="KW-0812">Transmembrane</keyword>
<dbReference type="InterPro" id="IPR020846">
    <property type="entry name" value="MFS_dom"/>
</dbReference>
<dbReference type="Proteomes" id="UP000282574">
    <property type="component" value="Unassembled WGS sequence"/>
</dbReference>
<dbReference type="AlphaFoldDB" id="A0AB37UGS0"/>
<feature type="transmembrane region" description="Helical" evidence="6">
    <location>
        <begin position="395"/>
        <end position="416"/>
    </location>
</feature>
<sequence length="425" mass="47585">MNADNLFSRVSSPWLFVPTLYFAEGVPYVIINNVSVIFYKQLGVDNTQIAFWTSFLYLPWVLKMFWGPIVDGYATKRKWTIYTQLGMTICLLSLAYSFQVSNFFLVSLLILGIGAFISATHDIAADGFYMLALERDAQAFFVGIRSTFYRFATIFASGIVVFLAGQLELELEDIALSWTIAIALSSIIFAAIVIFHWFLLPIPTNDIEQKVSVKTIFSFYTQTVRSYFNQSKILAVLAFILFYRFGEGMLVKISAPFLLDETAVGGLGLSTSDVGLAYGTIGTFALVLGGVIGGILIAEFELRKIIWWMAIALNLPNLFYVYMAYTQPAITLVYVLVAIEQFGYGLGMAAYSVYLIYIAKEEYKTSHFAISTGIMALGMMIPGFISGYLQQVLGYPMFFILICFLAIPGIFTLYFIPLNLEKCDK</sequence>
<dbReference type="GO" id="GO:0005886">
    <property type="term" value="C:plasma membrane"/>
    <property type="evidence" value="ECO:0007669"/>
    <property type="project" value="UniProtKB-SubCell"/>
</dbReference>
<dbReference type="EMBL" id="RSCK01000036">
    <property type="protein sequence ID" value="RUT10798.1"/>
    <property type="molecule type" value="Genomic_DNA"/>
</dbReference>
<feature type="transmembrane region" description="Helical" evidence="6">
    <location>
        <begin position="49"/>
        <end position="67"/>
    </location>
</feature>
<dbReference type="InterPro" id="IPR011701">
    <property type="entry name" value="MFS"/>
</dbReference>
<keyword evidence="4 6" id="KW-1133">Transmembrane helix</keyword>